<evidence type="ECO:0000259" key="11">
    <source>
        <dbReference type="Pfam" id="PF01406"/>
    </source>
</evidence>
<dbReference type="InterPro" id="IPR024909">
    <property type="entry name" value="Cys-tRNA/MSH_ligase"/>
</dbReference>
<evidence type="ECO:0000313" key="12">
    <source>
        <dbReference type="EMBL" id="SVD44984.1"/>
    </source>
</evidence>
<evidence type="ECO:0000256" key="6">
    <source>
        <dbReference type="ARBA" id="ARBA00022833"/>
    </source>
</evidence>
<keyword evidence="4" id="KW-0479">Metal-binding</keyword>
<dbReference type="PRINTS" id="PR00983">
    <property type="entry name" value="TRNASYNTHCYS"/>
</dbReference>
<evidence type="ECO:0000256" key="3">
    <source>
        <dbReference type="ARBA" id="ARBA00022598"/>
    </source>
</evidence>
<evidence type="ECO:0000256" key="8">
    <source>
        <dbReference type="ARBA" id="ARBA00022917"/>
    </source>
</evidence>
<keyword evidence="8" id="KW-0648">Protein biosynthesis</keyword>
<dbReference type="Gene3D" id="3.40.50.620">
    <property type="entry name" value="HUPs"/>
    <property type="match status" value="1"/>
</dbReference>
<keyword evidence="6" id="KW-0862">Zinc</keyword>
<dbReference type="GO" id="GO:0046872">
    <property type="term" value="F:metal ion binding"/>
    <property type="evidence" value="ECO:0007669"/>
    <property type="project" value="UniProtKB-KW"/>
</dbReference>
<dbReference type="CDD" id="cd00672">
    <property type="entry name" value="CysRS_core"/>
    <property type="match status" value="1"/>
</dbReference>
<evidence type="ECO:0000256" key="1">
    <source>
        <dbReference type="ARBA" id="ARBA00001947"/>
    </source>
</evidence>
<reference evidence="12" key="1">
    <citation type="submission" date="2018-05" db="EMBL/GenBank/DDBJ databases">
        <authorList>
            <person name="Lanie J.A."/>
            <person name="Ng W.-L."/>
            <person name="Kazmierczak K.M."/>
            <person name="Andrzejewski T.M."/>
            <person name="Davidsen T.M."/>
            <person name="Wayne K.J."/>
            <person name="Tettelin H."/>
            <person name="Glass J.I."/>
            <person name="Rusch D."/>
            <person name="Podicherti R."/>
            <person name="Tsui H.-C.T."/>
            <person name="Winkler M.E."/>
        </authorList>
    </citation>
    <scope>NUCLEOTIDE SEQUENCE</scope>
</reference>
<feature type="non-terminal residue" evidence="12">
    <location>
        <position position="262"/>
    </location>
</feature>
<keyword evidence="5" id="KW-0547">Nucleotide-binding</keyword>
<dbReference type="GO" id="GO:0005829">
    <property type="term" value="C:cytosol"/>
    <property type="evidence" value="ECO:0007669"/>
    <property type="project" value="TreeGrafter"/>
</dbReference>
<dbReference type="GO" id="GO:0006423">
    <property type="term" value="P:cysteinyl-tRNA aminoacylation"/>
    <property type="evidence" value="ECO:0007669"/>
    <property type="project" value="InterPro"/>
</dbReference>
<evidence type="ECO:0000256" key="4">
    <source>
        <dbReference type="ARBA" id="ARBA00022723"/>
    </source>
</evidence>
<feature type="domain" description="tRNA synthetases class I catalytic" evidence="11">
    <location>
        <begin position="30"/>
        <end position="261"/>
    </location>
</feature>
<evidence type="ECO:0000256" key="5">
    <source>
        <dbReference type="ARBA" id="ARBA00022741"/>
    </source>
</evidence>
<dbReference type="SUPFAM" id="SSF52374">
    <property type="entry name" value="Nucleotidylyl transferase"/>
    <property type="match status" value="1"/>
</dbReference>
<dbReference type="NCBIfam" id="TIGR00435">
    <property type="entry name" value="cysS"/>
    <property type="match status" value="1"/>
</dbReference>
<organism evidence="12">
    <name type="scientific">marine metagenome</name>
    <dbReference type="NCBI Taxonomy" id="408172"/>
    <lineage>
        <taxon>unclassified sequences</taxon>
        <taxon>metagenomes</taxon>
        <taxon>ecological metagenomes</taxon>
    </lineage>
</organism>
<dbReference type="InterPro" id="IPR015803">
    <property type="entry name" value="Cys-tRNA-ligase"/>
</dbReference>
<name>A0A382VEP4_9ZZZZ</name>
<keyword evidence="9" id="KW-0030">Aminoacyl-tRNA synthetase</keyword>
<proteinExistence type="predicted"/>
<protein>
    <recommendedName>
        <fullName evidence="2">cysteine--tRNA ligase</fullName>
        <ecNumber evidence="2">6.1.1.16</ecNumber>
    </recommendedName>
    <alternativeName>
        <fullName evidence="10">Cysteinyl-tRNA synthetase</fullName>
    </alternativeName>
</protein>
<evidence type="ECO:0000256" key="10">
    <source>
        <dbReference type="ARBA" id="ARBA00031499"/>
    </source>
</evidence>
<dbReference type="AlphaFoldDB" id="A0A382VEP4"/>
<gene>
    <name evidence="12" type="ORF">METZ01_LOCUS397838</name>
</gene>
<dbReference type="EMBL" id="UINC01151401">
    <property type="protein sequence ID" value="SVD44984.1"/>
    <property type="molecule type" value="Genomic_DNA"/>
</dbReference>
<dbReference type="PANTHER" id="PTHR10890:SF3">
    <property type="entry name" value="CYSTEINE--TRNA LIGASE, CYTOPLASMIC"/>
    <property type="match status" value="1"/>
</dbReference>
<keyword evidence="7" id="KW-0067">ATP-binding</keyword>
<sequence length="262" mass="30004">MPAAVRRCYIGFMNLQIFNTLSGKKEDFIPQNANHVGMYVCGVTVYDYCHVGHARAAIVFDTLYRYFQHLDYKVRFIRNFTDIDDKIINRANEEGIDWQEVNRKYIEAFYEDMGKLNIASPTEEPKATDHIPEMLDMIQSLVDQDKAYESDSDVFYSIKSFKDYGCLSGKNIEDLQSGARVEVNESKRDPLDFALWKKSKPGEPFWESPWGPGRPGWHIECSAMSKKYLGDTFDIHGGGNDLVFPHHENEIAQSCGCTGKQP</sequence>
<dbReference type="InterPro" id="IPR014729">
    <property type="entry name" value="Rossmann-like_a/b/a_fold"/>
</dbReference>
<keyword evidence="3" id="KW-0436">Ligase</keyword>
<comment type="cofactor">
    <cofactor evidence="1">
        <name>Zn(2+)</name>
        <dbReference type="ChEBI" id="CHEBI:29105"/>
    </cofactor>
</comment>
<evidence type="ECO:0000256" key="7">
    <source>
        <dbReference type="ARBA" id="ARBA00022840"/>
    </source>
</evidence>
<evidence type="ECO:0000256" key="9">
    <source>
        <dbReference type="ARBA" id="ARBA00023146"/>
    </source>
</evidence>
<evidence type="ECO:0000256" key="2">
    <source>
        <dbReference type="ARBA" id="ARBA00012832"/>
    </source>
</evidence>
<dbReference type="InterPro" id="IPR032678">
    <property type="entry name" value="tRNA-synt_1_cat_dom"/>
</dbReference>
<dbReference type="Pfam" id="PF01406">
    <property type="entry name" value="tRNA-synt_1e"/>
    <property type="match status" value="1"/>
</dbReference>
<dbReference type="PANTHER" id="PTHR10890">
    <property type="entry name" value="CYSTEINYL-TRNA SYNTHETASE"/>
    <property type="match status" value="1"/>
</dbReference>
<accession>A0A382VEP4</accession>
<dbReference type="EC" id="6.1.1.16" evidence="2"/>
<dbReference type="GO" id="GO:0005524">
    <property type="term" value="F:ATP binding"/>
    <property type="evidence" value="ECO:0007669"/>
    <property type="project" value="UniProtKB-KW"/>
</dbReference>
<dbReference type="GO" id="GO:0004817">
    <property type="term" value="F:cysteine-tRNA ligase activity"/>
    <property type="evidence" value="ECO:0007669"/>
    <property type="project" value="UniProtKB-EC"/>
</dbReference>